<evidence type="ECO:0000313" key="1">
    <source>
        <dbReference type="EMBL" id="KKS47044.1"/>
    </source>
</evidence>
<accession>A0A0G0ZED3</accession>
<name>A0A0G0ZED3_9BACT</name>
<dbReference type="Proteomes" id="UP000034036">
    <property type="component" value="Unassembled WGS sequence"/>
</dbReference>
<dbReference type="STRING" id="1618659.UV11_C0020G0013"/>
<dbReference type="EMBL" id="LCDF01000020">
    <property type="protein sequence ID" value="KKS47044.1"/>
    <property type="molecule type" value="Genomic_DNA"/>
</dbReference>
<dbReference type="AlphaFoldDB" id="A0A0G0ZED3"/>
<organism evidence="1 2">
    <name type="scientific">Candidatus Giovannonibacteria bacterium GW2011_GWF2_42_19</name>
    <dbReference type="NCBI Taxonomy" id="1618659"/>
    <lineage>
        <taxon>Bacteria</taxon>
        <taxon>Candidatus Giovannoniibacteriota</taxon>
    </lineage>
</organism>
<reference evidence="1 2" key="1">
    <citation type="journal article" date="2015" name="Nature">
        <title>rRNA introns, odd ribosomes, and small enigmatic genomes across a large radiation of phyla.</title>
        <authorList>
            <person name="Brown C.T."/>
            <person name="Hug L.A."/>
            <person name="Thomas B.C."/>
            <person name="Sharon I."/>
            <person name="Castelle C.J."/>
            <person name="Singh A."/>
            <person name="Wilkins M.J."/>
            <person name="Williams K.H."/>
            <person name="Banfield J.F."/>
        </authorList>
    </citation>
    <scope>NUCLEOTIDE SEQUENCE [LARGE SCALE GENOMIC DNA]</scope>
</reference>
<gene>
    <name evidence="1" type="ORF">UV11_C0020G0013</name>
</gene>
<evidence type="ECO:0000313" key="2">
    <source>
        <dbReference type="Proteomes" id="UP000034036"/>
    </source>
</evidence>
<protein>
    <submittedName>
        <fullName evidence="1">Uncharacterized protein</fullName>
    </submittedName>
</protein>
<comment type="caution">
    <text evidence="1">The sequence shown here is derived from an EMBL/GenBank/DDBJ whole genome shotgun (WGS) entry which is preliminary data.</text>
</comment>
<sequence length="76" mass="9086">MPKKLKLEDIQKELREGFKNIHSEMAAIRRELRDDLRHVRKDILAIHSDLIQHDERADKMLESIREAEILKKSRTV</sequence>
<proteinExistence type="predicted"/>